<comment type="caution">
    <text evidence="4">The sequence shown here is derived from an EMBL/GenBank/DDBJ whole genome shotgun (WGS) entry which is preliminary data.</text>
</comment>
<dbReference type="AlphaFoldDB" id="A0A9K3LAW6"/>
<dbReference type="InterPro" id="IPR000719">
    <property type="entry name" value="Prot_kinase_dom"/>
</dbReference>
<feature type="compositionally biased region" description="Low complexity" evidence="1">
    <location>
        <begin position="30"/>
        <end position="41"/>
    </location>
</feature>
<dbReference type="EMBL" id="JAGRRH010000014">
    <property type="protein sequence ID" value="KAG7357996.1"/>
    <property type="molecule type" value="Genomic_DNA"/>
</dbReference>
<dbReference type="InterPro" id="IPR051681">
    <property type="entry name" value="Ser/Thr_Kinases-Pseudokinases"/>
</dbReference>
<evidence type="ECO:0000259" key="3">
    <source>
        <dbReference type="PROSITE" id="PS50011"/>
    </source>
</evidence>
<keyword evidence="2" id="KW-0812">Transmembrane</keyword>
<dbReference type="PANTHER" id="PTHR44329">
    <property type="entry name" value="SERINE/THREONINE-PROTEIN KINASE TNNI3K-RELATED"/>
    <property type="match status" value="1"/>
</dbReference>
<dbReference type="Proteomes" id="UP000693970">
    <property type="component" value="Unassembled WGS sequence"/>
</dbReference>
<keyword evidence="4" id="KW-0723">Serine/threonine-protein kinase</keyword>
<evidence type="ECO:0000313" key="4">
    <source>
        <dbReference type="EMBL" id="KAG7357996.1"/>
    </source>
</evidence>
<feature type="region of interest" description="Disordered" evidence="1">
    <location>
        <begin position="1"/>
        <end position="41"/>
    </location>
</feature>
<keyword evidence="4" id="KW-0808">Transferase</keyword>
<reference evidence="4" key="2">
    <citation type="submission" date="2021-04" db="EMBL/GenBank/DDBJ databases">
        <authorList>
            <person name="Podell S."/>
        </authorList>
    </citation>
    <scope>NUCLEOTIDE SEQUENCE</scope>
    <source>
        <strain evidence="4">Hildebrandi</strain>
    </source>
</reference>
<accession>A0A9K3LAW6</accession>
<proteinExistence type="predicted"/>
<evidence type="ECO:0000313" key="5">
    <source>
        <dbReference type="Proteomes" id="UP000693970"/>
    </source>
</evidence>
<keyword evidence="2" id="KW-1133">Transmembrane helix</keyword>
<sequence>MMTTIPKPTPTSPLQRKQRQDHNTTSNMESSKSPKTTTTTMTTKKSIRRLFGSLEHGAAFLGFGLLLVLGITLVIHTRVSRNDFSSNTFAPTGYLRDNNALYNHHHENKNNNNNNIFRETHSRWFWNPKTKSKQHRHSSGQTSSLPTMVSQFEILFPRPLSTTLSFHSPAPLGLLELHEAGYMDFGSLQNSLLLLEEEGDHRLIYRNPNDLQNNFRESFVPADDDQDAYYAFDDDHLRSAHGTIAHGELADKLCRRTADHRLNFQTCNTFHETPFLDNHAEPLGSGAFRQVFGLWRSFGQNEEQIAIKDIKFDREIKYEDFEYTRVDANIAERLTSSPRIYDIYGHCGIGILSEWFPHGDMEEASIDYENLPNVADVHKTMQASDTVVVYNSLLPRDKLRAALHMSEAVAELHGYAHGVIVHQDIQLSQFLLNEDMKRIKLNDFNRAEFMLWDDEAQEYCKYSPGVARGNWRSPEEYFEINHNEQIDVFSLGNNFYGMLTGLEPFWEEGDDYDKVQERVRAGEKATIDPRFHNRTLEESKLAEIIDRCFEFDPEKRPSIFEVVKFLRDAMDEVDKAKQHIQASTAD</sequence>
<dbReference type="PROSITE" id="PS50011">
    <property type="entry name" value="PROTEIN_KINASE_DOM"/>
    <property type="match status" value="1"/>
</dbReference>
<keyword evidence="4" id="KW-0418">Kinase</keyword>
<feature type="domain" description="Protein kinase" evidence="3">
    <location>
        <begin position="277"/>
        <end position="570"/>
    </location>
</feature>
<keyword evidence="5" id="KW-1185">Reference proteome</keyword>
<organism evidence="4 5">
    <name type="scientific">Nitzschia inconspicua</name>
    <dbReference type="NCBI Taxonomy" id="303405"/>
    <lineage>
        <taxon>Eukaryota</taxon>
        <taxon>Sar</taxon>
        <taxon>Stramenopiles</taxon>
        <taxon>Ochrophyta</taxon>
        <taxon>Bacillariophyta</taxon>
        <taxon>Bacillariophyceae</taxon>
        <taxon>Bacillariophycidae</taxon>
        <taxon>Bacillariales</taxon>
        <taxon>Bacillariaceae</taxon>
        <taxon>Nitzschia</taxon>
    </lineage>
</organism>
<dbReference type="PANTHER" id="PTHR44329:SF214">
    <property type="entry name" value="PROTEIN KINASE DOMAIN-CONTAINING PROTEIN"/>
    <property type="match status" value="1"/>
</dbReference>
<dbReference type="OrthoDB" id="41771at2759"/>
<evidence type="ECO:0000256" key="1">
    <source>
        <dbReference type="SAM" id="MobiDB-lite"/>
    </source>
</evidence>
<keyword evidence="2" id="KW-0472">Membrane</keyword>
<reference evidence="4" key="1">
    <citation type="journal article" date="2021" name="Sci. Rep.">
        <title>Diploid genomic architecture of Nitzschia inconspicua, an elite biomass production diatom.</title>
        <authorList>
            <person name="Oliver A."/>
            <person name="Podell S."/>
            <person name="Pinowska A."/>
            <person name="Traller J.C."/>
            <person name="Smith S.R."/>
            <person name="McClure R."/>
            <person name="Beliaev A."/>
            <person name="Bohutskyi P."/>
            <person name="Hill E.A."/>
            <person name="Rabines A."/>
            <person name="Zheng H."/>
            <person name="Allen L.Z."/>
            <person name="Kuo A."/>
            <person name="Grigoriev I.V."/>
            <person name="Allen A.E."/>
            <person name="Hazlebeck D."/>
            <person name="Allen E.E."/>
        </authorList>
    </citation>
    <scope>NUCLEOTIDE SEQUENCE</scope>
    <source>
        <strain evidence="4">Hildebrandi</strain>
    </source>
</reference>
<dbReference type="GO" id="GO:0004674">
    <property type="term" value="F:protein serine/threonine kinase activity"/>
    <property type="evidence" value="ECO:0007669"/>
    <property type="project" value="UniProtKB-KW"/>
</dbReference>
<name>A0A9K3LAW6_9STRA</name>
<protein>
    <submittedName>
        <fullName evidence="4">Serine/threonine protein kinase</fullName>
    </submittedName>
</protein>
<feature type="transmembrane region" description="Helical" evidence="2">
    <location>
        <begin position="54"/>
        <end position="75"/>
    </location>
</feature>
<dbReference type="SMART" id="SM00220">
    <property type="entry name" value="S_TKc"/>
    <property type="match status" value="1"/>
</dbReference>
<gene>
    <name evidence="4" type="ORF">IV203_014583</name>
</gene>
<dbReference type="Pfam" id="PF00069">
    <property type="entry name" value="Pkinase"/>
    <property type="match status" value="1"/>
</dbReference>
<evidence type="ECO:0000256" key="2">
    <source>
        <dbReference type="SAM" id="Phobius"/>
    </source>
</evidence>
<dbReference type="GO" id="GO:0005524">
    <property type="term" value="F:ATP binding"/>
    <property type="evidence" value="ECO:0007669"/>
    <property type="project" value="InterPro"/>
</dbReference>